<dbReference type="EMBL" id="BMAW01065198">
    <property type="protein sequence ID" value="GFT49237.1"/>
    <property type="molecule type" value="Genomic_DNA"/>
</dbReference>
<gene>
    <name evidence="1" type="ORF">NPIL_9531</name>
</gene>
<reference evidence="1" key="1">
    <citation type="submission" date="2020-08" db="EMBL/GenBank/DDBJ databases">
        <title>Multicomponent nature underlies the extraordinary mechanical properties of spider dragline silk.</title>
        <authorList>
            <person name="Kono N."/>
            <person name="Nakamura H."/>
            <person name="Mori M."/>
            <person name="Yoshida Y."/>
            <person name="Ohtoshi R."/>
            <person name="Malay A.D."/>
            <person name="Moran D.A.P."/>
            <person name="Tomita M."/>
            <person name="Numata K."/>
            <person name="Arakawa K."/>
        </authorList>
    </citation>
    <scope>NUCLEOTIDE SEQUENCE</scope>
</reference>
<keyword evidence="2" id="KW-1185">Reference proteome</keyword>
<proteinExistence type="predicted"/>
<accession>A0A8X6P3F0</accession>
<evidence type="ECO:0000313" key="2">
    <source>
        <dbReference type="Proteomes" id="UP000887013"/>
    </source>
</evidence>
<name>A0A8X6P3F0_NEPPI</name>
<protein>
    <submittedName>
        <fullName evidence="1">Uncharacterized protein</fullName>
    </submittedName>
</protein>
<organism evidence="1 2">
    <name type="scientific">Nephila pilipes</name>
    <name type="common">Giant wood spider</name>
    <name type="synonym">Nephila maculata</name>
    <dbReference type="NCBI Taxonomy" id="299642"/>
    <lineage>
        <taxon>Eukaryota</taxon>
        <taxon>Metazoa</taxon>
        <taxon>Ecdysozoa</taxon>
        <taxon>Arthropoda</taxon>
        <taxon>Chelicerata</taxon>
        <taxon>Arachnida</taxon>
        <taxon>Araneae</taxon>
        <taxon>Araneomorphae</taxon>
        <taxon>Entelegynae</taxon>
        <taxon>Araneoidea</taxon>
        <taxon>Nephilidae</taxon>
        <taxon>Nephila</taxon>
    </lineage>
</organism>
<comment type="caution">
    <text evidence="1">The sequence shown here is derived from an EMBL/GenBank/DDBJ whole genome shotgun (WGS) entry which is preliminary data.</text>
</comment>
<dbReference type="Proteomes" id="UP000887013">
    <property type="component" value="Unassembled WGS sequence"/>
</dbReference>
<evidence type="ECO:0000313" key="1">
    <source>
        <dbReference type="EMBL" id="GFT49237.1"/>
    </source>
</evidence>
<sequence length="104" mass="11584">MIAPLSMVFGLLSIQNSDWNRFLFKLDKCGCNMTPFSEIYKELLHGHGPEMFRSFSNSSNESCKIGKMTVPKWGFRGSSIVTLSDFQLDSLEGPLLQTLGDATS</sequence>
<dbReference type="AlphaFoldDB" id="A0A8X6P3F0"/>